<dbReference type="Gene3D" id="3.40.366.10">
    <property type="entry name" value="Malonyl-Coenzyme A Acyl Carrier Protein, domain 2"/>
    <property type="match status" value="1"/>
</dbReference>
<dbReference type="InterPro" id="IPR014031">
    <property type="entry name" value="Ketoacyl_synth_C"/>
</dbReference>
<dbReference type="InterPro" id="IPR049551">
    <property type="entry name" value="PKS_DH_C"/>
</dbReference>
<reference evidence="14" key="1">
    <citation type="journal article" date="2019" name="Int. J. Syst. Evol. Microbiol.">
        <title>The Global Catalogue of Microorganisms (GCM) 10K type strain sequencing project: providing services to taxonomists for standard genome sequencing and annotation.</title>
        <authorList>
            <consortium name="The Broad Institute Genomics Platform"/>
            <consortium name="The Broad Institute Genome Sequencing Center for Infectious Disease"/>
            <person name="Wu L."/>
            <person name="Ma J."/>
        </authorList>
    </citation>
    <scope>NUCLEOTIDE SEQUENCE [LARGE SCALE GENOMIC DNA]</scope>
    <source>
        <strain evidence="14">JCM 17440</strain>
    </source>
</reference>
<evidence type="ECO:0000256" key="6">
    <source>
        <dbReference type="ARBA" id="ARBA00023194"/>
    </source>
</evidence>
<dbReference type="InterPro" id="IPR014043">
    <property type="entry name" value="Acyl_transferase_dom"/>
</dbReference>
<dbReference type="Gene3D" id="3.40.50.11460">
    <property type="match status" value="1"/>
</dbReference>
<dbReference type="Pfam" id="PF08659">
    <property type="entry name" value="KR"/>
    <property type="match status" value="1"/>
</dbReference>
<dbReference type="SMART" id="SM00827">
    <property type="entry name" value="PKS_AT"/>
    <property type="match status" value="1"/>
</dbReference>
<dbReference type="Pfam" id="PF00109">
    <property type="entry name" value="ketoacyl-synt"/>
    <property type="match status" value="1"/>
</dbReference>
<dbReference type="InterPro" id="IPR049900">
    <property type="entry name" value="PKS_mFAS_DH"/>
</dbReference>
<dbReference type="InterPro" id="IPR057326">
    <property type="entry name" value="KR_dom"/>
</dbReference>
<dbReference type="InterPro" id="IPR011032">
    <property type="entry name" value="GroES-like_sf"/>
</dbReference>
<evidence type="ECO:0000259" key="12">
    <source>
        <dbReference type="PROSITE" id="PS52019"/>
    </source>
</evidence>
<feature type="region of interest" description="N-terminal hotdog fold" evidence="9">
    <location>
        <begin position="927"/>
        <end position="1048"/>
    </location>
</feature>
<dbReference type="PANTHER" id="PTHR43775:SF51">
    <property type="entry name" value="INACTIVE PHENOLPHTHIOCEROL SYNTHESIS POLYKETIDE SYNTHASE TYPE I PKS1-RELATED"/>
    <property type="match status" value="1"/>
</dbReference>
<dbReference type="InterPro" id="IPR020806">
    <property type="entry name" value="PKS_PP-bd"/>
</dbReference>
<evidence type="ECO:0000256" key="4">
    <source>
        <dbReference type="ARBA" id="ARBA00022553"/>
    </source>
</evidence>
<dbReference type="CDD" id="cd05195">
    <property type="entry name" value="enoyl_red"/>
    <property type="match status" value="1"/>
</dbReference>
<dbReference type="Gene3D" id="1.10.1200.10">
    <property type="entry name" value="ACP-like"/>
    <property type="match status" value="1"/>
</dbReference>
<feature type="active site" description="Proton donor; for dehydratase activity" evidence="9">
    <location>
        <position position="1122"/>
    </location>
</feature>
<dbReference type="PROSITE" id="PS50075">
    <property type="entry name" value="CARRIER"/>
    <property type="match status" value="1"/>
</dbReference>
<dbReference type="Pfam" id="PF00550">
    <property type="entry name" value="PP-binding"/>
    <property type="match status" value="1"/>
</dbReference>
<accession>A0ABP8C296</accession>
<dbReference type="SUPFAM" id="SSF51735">
    <property type="entry name" value="NAD(P)-binding Rossmann-fold domains"/>
    <property type="match status" value="3"/>
</dbReference>
<dbReference type="InterPro" id="IPR013154">
    <property type="entry name" value="ADH-like_N"/>
</dbReference>
<gene>
    <name evidence="13" type="ORF">GCM10022254_31910</name>
</gene>
<dbReference type="PROSITE" id="PS00606">
    <property type="entry name" value="KS3_1"/>
    <property type="match status" value="1"/>
</dbReference>
<dbReference type="Pfam" id="PF13602">
    <property type="entry name" value="ADH_zinc_N_2"/>
    <property type="match status" value="1"/>
</dbReference>
<dbReference type="Pfam" id="PF14765">
    <property type="entry name" value="PS-DH"/>
    <property type="match status" value="1"/>
</dbReference>
<dbReference type="SUPFAM" id="SSF53901">
    <property type="entry name" value="Thiolase-like"/>
    <property type="match status" value="1"/>
</dbReference>
<dbReference type="PROSITE" id="PS00012">
    <property type="entry name" value="PHOSPHOPANTETHEINE"/>
    <property type="match status" value="1"/>
</dbReference>
<keyword evidence="7" id="KW-0511">Multifunctional enzyme</keyword>
<evidence type="ECO:0008006" key="15">
    <source>
        <dbReference type="Google" id="ProtNLM"/>
    </source>
</evidence>
<dbReference type="Pfam" id="PF08990">
    <property type="entry name" value="Docking"/>
    <property type="match status" value="1"/>
</dbReference>
<dbReference type="CDD" id="cd08956">
    <property type="entry name" value="KR_3_FAS_SDR_x"/>
    <property type="match status" value="1"/>
</dbReference>
<dbReference type="InterPro" id="IPR006162">
    <property type="entry name" value="Ppantetheine_attach_site"/>
</dbReference>
<keyword evidence="8" id="KW-0012">Acyltransferase</keyword>
<dbReference type="InterPro" id="IPR016036">
    <property type="entry name" value="Malonyl_transacylase_ACP-bd"/>
</dbReference>
<dbReference type="SUPFAM" id="SSF47336">
    <property type="entry name" value="ACP-like"/>
    <property type="match status" value="1"/>
</dbReference>
<dbReference type="InterPro" id="IPR049552">
    <property type="entry name" value="PKS_DH_N"/>
</dbReference>
<dbReference type="InterPro" id="IPR016035">
    <property type="entry name" value="Acyl_Trfase/lysoPLipase"/>
</dbReference>
<dbReference type="InterPro" id="IPR020843">
    <property type="entry name" value="ER"/>
</dbReference>
<keyword evidence="14" id="KW-1185">Reference proteome</keyword>
<name>A0ABP8C296_9ACTN</name>
<proteinExistence type="predicted"/>
<feature type="domain" description="PKS/mFAS DH" evidence="12">
    <location>
        <begin position="927"/>
        <end position="1198"/>
    </location>
</feature>
<dbReference type="SMART" id="SM00826">
    <property type="entry name" value="PKS_DH"/>
    <property type="match status" value="1"/>
</dbReference>
<dbReference type="SMART" id="SM00823">
    <property type="entry name" value="PKS_PP"/>
    <property type="match status" value="1"/>
</dbReference>
<dbReference type="Gene3D" id="3.90.180.10">
    <property type="entry name" value="Medium-chain alcohol dehydrogenases, catalytic domain"/>
    <property type="match status" value="1"/>
</dbReference>
<dbReference type="Gene3D" id="3.30.70.3290">
    <property type="match status" value="1"/>
</dbReference>
<evidence type="ECO:0000256" key="7">
    <source>
        <dbReference type="ARBA" id="ARBA00023268"/>
    </source>
</evidence>
<evidence type="ECO:0000256" key="5">
    <source>
        <dbReference type="ARBA" id="ARBA00022679"/>
    </source>
</evidence>
<dbReference type="CDD" id="cd00833">
    <property type="entry name" value="PKS"/>
    <property type="match status" value="1"/>
</dbReference>
<dbReference type="InterPro" id="IPR001227">
    <property type="entry name" value="Ac_transferase_dom_sf"/>
</dbReference>
<dbReference type="Pfam" id="PF02801">
    <property type="entry name" value="Ketoacyl-synt_C"/>
    <property type="match status" value="1"/>
</dbReference>
<dbReference type="SUPFAM" id="SSF55048">
    <property type="entry name" value="Probable ACP-binding domain of malonyl-CoA ACP transacylase"/>
    <property type="match status" value="1"/>
</dbReference>
<dbReference type="InterPro" id="IPR009081">
    <property type="entry name" value="PP-bd_ACP"/>
</dbReference>
<dbReference type="Pfam" id="PF16197">
    <property type="entry name" value="KAsynt_C_assoc"/>
    <property type="match status" value="1"/>
</dbReference>
<protein>
    <recommendedName>
        <fullName evidence="15">Polyketide synthase</fullName>
    </recommendedName>
</protein>
<dbReference type="Pfam" id="PF22953">
    <property type="entry name" value="SpnB_Rossmann"/>
    <property type="match status" value="1"/>
</dbReference>
<evidence type="ECO:0000259" key="11">
    <source>
        <dbReference type="PROSITE" id="PS52004"/>
    </source>
</evidence>
<comment type="pathway">
    <text evidence="2">Antibiotic biosynthesis.</text>
</comment>
<evidence type="ECO:0000256" key="9">
    <source>
        <dbReference type="PROSITE-ProRule" id="PRU01363"/>
    </source>
</evidence>
<dbReference type="EMBL" id="BAABAS010000006">
    <property type="protein sequence ID" value="GAA4232332.1"/>
    <property type="molecule type" value="Genomic_DNA"/>
</dbReference>
<dbReference type="InterPro" id="IPR050091">
    <property type="entry name" value="PKS_NRPS_Biosynth_Enz"/>
</dbReference>
<dbReference type="InterPro" id="IPR042104">
    <property type="entry name" value="PKS_dehydratase_sf"/>
</dbReference>
<dbReference type="InterPro" id="IPR036291">
    <property type="entry name" value="NAD(P)-bd_dom_sf"/>
</dbReference>
<sequence length="2179" mass="229145">MPATADEIVEALRTTLAENQLLRRRNRELDAARQPVAVSGMACRFPGASTPGDLWNVVASGRDEITGLPAGRGWDVEGLFDPDGERPGTTYAREGGFLADVAGFDAEFFGISPREALAMDPQQRLLLEVAWEALERAGMDPGSLRGTPTGAFVGASNSGYIPDLTDVPADAEGYALTGNALSVASGRLSYVLGLEGPAVTVDTACSSSLVALHLACQALRRGECTMALVGGATVMAQPAQFIEFSRQRALAADGRCKAFAASADGFGPAEGVGVIVLERLSEARARGHRVLAVVRGSAVNQDGASNGLTAPNGPSQQRVIRAALADAGLEPGDVDVVEAHGTGTRLGDPIEAQALLATYGRNRTPEHPLWLGSIKSNIGHTQAAAGVAGVMKLVLAMRSGVLPATLHADEPTPEVDWSSGAVELLREARDWPETEGRVRRAGVSSFGMSGTNAHVIIEEPPAADTVDAVPEAVGPVPCVVSGVGAEGLRGQAGRLAEFVGTEEPRLDEVGAALARRSAFSHRAVVLADDHADLLKGLQTVVDGTTAPGVVEGATTRPRGKVAFVFPGQGSQWAGMGVALMDASPVFAEALHACDQALRPWTRWSAVDVLLGRPHAPGLDRAEVVQPVLFAVQVSLARLWQSYGVRPAAVVGHSQGEVAAAHVAGALSLDDAARLIAVRSALVGRVLAGKGVVASVALPAARVEEELARLGADAVIAGRNGPGSTMVSGDRAVIEELVAAWKDAGERARVVPETFASHSPHVDQVRDELLEAVADIATLPAEVPFYSTVTGDLLDTGDLTPRYWFRNLREPVEFETAVRSLLRDGHRAFVETSPHGALTVGTEETIDDAGADAVVVGTLRRDDGDLRRFLTSLAQAWTHGVDVNWESVFPGVEPVEAPTYAFRHDAYWLGNGDRRPDMSAAGLTSTGHPLLGAAVELADGAGVVLTGRVSRWTHPWLVDHAPAGMPLVPGAGFVELALRAGGEVGCERVEELTLAAPLPLPERDELQLQVRVEAADEAGRRPFSVHSRTAEDGWVRHASGFLTPSGSPPEAHDLAAWPPPGAQPIPVDDLYEDLAARGYGYGPAFRGLTAAWRRDEEIFAEVSLPDGPRGDAARFGLHPALLDAAMHAALLGDAVADGLWLPFAWNGITLHAAGAAGLRVRVRPLGPGSVTVTAADQTGRPVLAIESSVARPVSSQQLRVVHSRAAQALFELEWIRRAEAPAPSAPPGDWAVLGPDPLHAVDELEALTARTRAYADVAALSAAVDAGAPIPRAAVLTCAGSGDGDGDTAGRARRLLHDLLGTLRAWQADPSLADVRLIVVTRGAIRAHGDADVVDLAAAPAWGMARSAQAEHPGRIALIDVDVDDRWGAALLDACDDSEPQRAVREGDTFVPRLARAGNDGALAVPPGLDAWRLESTGRGTLDDLVVTPRPELLAPLDPGQVRLRVRAAGVNFRDVVVGLGMVTDAEGIGGEAAGVVQEVGPGVDGLVVGDRVMGVFPGAFAPLAVADHRTLVRIPSGWSFEQAAAIPAAFVTAYYALSDLAGLRSGESLLVHAATGGVGMAAVQLARYWGAEVFGTASPGKWDALRGLGFDEERIASSRSAEFESRFSEATGGAGVDVVLDSLAGELVDASLRLLPRGGRFIEMGKTDVRDPDQVARNHPGVTYRSFDGRDAGPERIGQILTEVMGLFEDGVLRPLPTRVWDVRRAGEALRFMSQARHVGKIVLRIPDGWGSGSVLVTGGTGVLGGLVARHLVATHGVRSLVLVGRRGWDAPGMPDLVDELQSQGAVVRVVAGDVADRADVARALAVVPGDRPLTGVVHAAGVLDDALIASLTPERVDAVLRPKLDAAVHLDELTRDMDLSAFVLFSAGAGVMGMPGQANYAAANVFLDALAAHRRARGLPAVSLAWGLWEESGMTGHLGDDDRSRLAREGLRPMPTDLALDVLDAGSGMDRALLLASSVDVERLRTRADEGTLHPLWRGLVRAHADRSAPDDDAPDTLAHRLRPLPEERRRWTLVNLVRDHAAAVLGRASAAEFDAGQPFKSVGFDSLTSVELRNRLNAATGLRLPATSIFDHPTPAALADHLLDLLGVDGPAEQSRPETAPVYEDLRRLEAAIEALTQDDVRVDVARRLHVLHTRLTDADAGNGSDAVVRDRLESASATEILDFIDNEFGPNLGRMT</sequence>
<dbReference type="InterPro" id="IPR032821">
    <property type="entry name" value="PKS_assoc"/>
</dbReference>
<dbReference type="SMART" id="SM00825">
    <property type="entry name" value="PKS_KS"/>
    <property type="match status" value="1"/>
</dbReference>
<dbReference type="InterPro" id="IPR018201">
    <property type="entry name" value="Ketoacyl_synth_AS"/>
</dbReference>
<dbReference type="SMART" id="SM00829">
    <property type="entry name" value="PKS_ER"/>
    <property type="match status" value="1"/>
</dbReference>
<keyword evidence="4" id="KW-0597">Phosphoprotein</keyword>
<evidence type="ECO:0000256" key="3">
    <source>
        <dbReference type="ARBA" id="ARBA00022450"/>
    </source>
</evidence>
<dbReference type="SMART" id="SM00822">
    <property type="entry name" value="PKS_KR"/>
    <property type="match status" value="1"/>
</dbReference>
<dbReference type="InterPro" id="IPR015083">
    <property type="entry name" value="NorB/c/GfsB-D-like_docking"/>
</dbReference>
<keyword evidence="6" id="KW-0045">Antibiotic biosynthesis</keyword>
<dbReference type="Gene3D" id="3.40.50.720">
    <property type="entry name" value="NAD(P)-binding Rossmann-like Domain"/>
    <property type="match status" value="1"/>
</dbReference>
<dbReference type="SUPFAM" id="SSF52151">
    <property type="entry name" value="FabD/lysophospholipase-like"/>
    <property type="match status" value="1"/>
</dbReference>
<evidence type="ECO:0000256" key="8">
    <source>
        <dbReference type="ARBA" id="ARBA00023315"/>
    </source>
</evidence>
<dbReference type="Pfam" id="PF08240">
    <property type="entry name" value="ADH_N"/>
    <property type="match status" value="1"/>
</dbReference>
<comment type="caution">
    <text evidence="13">The sequence shown here is derived from an EMBL/GenBank/DDBJ whole genome shotgun (WGS) entry which is preliminary data.</text>
</comment>
<feature type="domain" description="Ketosynthase family 3 (KS3)" evidence="11">
    <location>
        <begin position="33"/>
        <end position="459"/>
    </location>
</feature>
<dbReference type="SUPFAM" id="SSF50129">
    <property type="entry name" value="GroES-like"/>
    <property type="match status" value="1"/>
</dbReference>
<dbReference type="Pfam" id="PF21089">
    <property type="entry name" value="PKS_DH_N"/>
    <property type="match status" value="1"/>
</dbReference>
<evidence type="ECO:0000259" key="10">
    <source>
        <dbReference type="PROSITE" id="PS50075"/>
    </source>
</evidence>
<dbReference type="PANTHER" id="PTHR43775">
    <property type="entry name" value="FATTY ACID SYNTHASE"/>
    <property type="match status" value="1"/>
</dbReference>
<organism evidence="13 14">
    <name type="scientific">Actinomadura meridiana</name>
    <dbReference type="NCBI Taxonomy" id="559626"/>
    <lineage>
        <taxon>Bacteria</taxon>
        <taxon>Bacillati</taxon>
        <taxon>Actinomycetota</taxon>
        <taxon>Actinomycetes</taxon>
        <taxon>Streptosporangiales</taxon>
        <taxon>Thermomonosporaceae</taxon>
        <taxon>Actinomadura</taxon>
    </lineage>
</organism>
<evidence type="ECO:0000256" key="1">
    <source>
        <dbReference type="ARBA" id="ARBA00001957"/>
    </source>
</evidence>
<dbReference type="InterPro" id="IPR020841">
    <property type="entry name" value="PKS_Beta-ketoAc_synthase_dom"/>
</dbReference>
<comment type="cofactor">
    <cofactor evidence="1">
        <name>pantetheine 4'-phosphate</name>
        <dbReference type="ChEBI" id="CHEBI:47942"/>
    </cofactor>
</comment>
<dbReference type="Proteomes" id="UP001501710">
    <property type="component" value="Unassembled WGS sequence"/>
</dbReference>
<dbReference type="PROSITE" id="PS52019">
    <property type="entry name" value="PKS_MFAS_DH"/>
    <property type="match status" value="1"/>
</dbReference>
<keyword evidence="3" id="KW-0596">Phosphopantetheine</keyword>
<dbReference type="Gene3D" id="3.40.47.10">
    <property type="match status" value="1"/>
</dbReference>
<feature type="active site" description="Proton acceptor; for dehydratase activity" evidence="9">
    <location>
        <position position="959"/>
    </location>
</feature>
<dbReference type="InterPro" id="IPR014030">
    <property type="entry name" value="Ketoacyl_synth_N"/>
</dbReference>
<feature type="region of interest" description="C-terminal hotdog fold" evidence="9">
    <location>
        <begin position="1061"/>
        <end position="1198"/>
    </location>
</feature>
<dbReference type="InterPro" id="IPR036736">
    <property type="entry name" value="ACP-like_sf"/>
</dbReference>
<dbReference type="InterPro" id="IPR013968">
    <property type="entry name" value="PKS_KR"/>
</dbReference>
<evidence type="ECO:0000313" key="14">
    <source>
        <dbReference type="Proteomes" id="UP001501710"/>
    </source>
</evidence>
<feature type="domain" description="Carrier" evidence="10">
    <location>
        <begin position="2013"/>
        <end position="2088"/>
    </location>
</feature>
<dbReference type="InterPro" id="IPR016039">
    <property type="entry name" value="Thiolase-like"/>
</dbReference>
<dbReference type="Pfam" id="PF00698">
    <property type="entry name" value="Acyl_transf_1"/>
    <property type="match status" value="1"/>
</dbReference>
<evidence type="ECO:0000313" key="13">
    <source>
        <dbReference type="EMBL" id="GAA4232332.1"/>
    </source>
</evidence>
<dbReference type="SMART" id="SM01294">
    <property type="entry name" value="PKS_PP_betabranch"/>
    <property type="match status" value="1"/>
</dbReference>
<keyword evidence="5" id="KW-0808">Transferase</keyword>
<dbReference type="Gene3D" id="3.10.129.110">
    <property type="entry name" value="Polyketide synthase dehydratase"/>
    <property type="match status" value="1"/>
</dbReference>
<evidence type="ECO:0000256" key="2">
    <source>
        <dbReference type="ARBA" id="ARBA00004792"/>
    </source>
</evidence>
<dbReference type="PROSITE" id="PS52004">
    <property type="entry name" value="KS3_2"/>
    <property type="match status" value="1"/>
</dbReference>
<dbReference type="InterPro" id="IPR020807">
    <property type="entry name" value="PKS_DH"/>
</dbReference>
<dbReference type="InterPro" id="IPR055123">
    <property type="entry name" value="SpnB-like_Rossmann"/>
</dbReference>